<comment type="caution">
    <text evidence="2">The sequence shown here is derived from an EMBL/GenBank/DDBJ whole genome shotgun (WGS) entry which is preliminary data.</text>
</comment>
<keyword evidence="1" id="KW-0472">Membrane</keyword>
<evidence type="ECO:0000313" key="3">
    <source>
        <dbReference type="Proteomes" id="UP001500547"/>
    </source>
</evidence>
<proteinExistence type="predicted"/>
<dbReference type="EMBL" id="BAABLD010000016">
    <property type="protein sequence ID" value="GAA5170138.1"/>
    <property type="molecule type" value="Genomic_DNA"/>
</dbReference>
<gene>
    <name evidence="2" type="ORF">GCM10025770_32630</name>
</gene>
<organism evidence="2 3">
    <name type="scientific">Viridibacterium curvum</name>
    <dbReference type="NCBI Taxonomy" id="1101404"/>
    <lineage>
        <taxon>Bacteria</taxon>
        <taxon>Pseudomonadati</taxon>
        <taxon>Pseudomonadota</taxon>
        <taxon>Betaproteobacteria</taxon>
        <taxon>Rhodocyclales</taxon>
        <taxon>Rhodocyclaceae</taxon>
        <taxon>Viridibacterium</taxon>
    </lineage>
</organism>
<keyword evidence="1" id="KW-1133">Transmembrane helix</keyword>
<accession>A0ABP9R0V9</accession>
<reference evidence="3" key="1">
    <citation type="journal article" date="2019" name="Int. J. Syst. Evol. Microbiol.">
        <title>The Global Catalogue of Microorganisms (GCM) 10K type strain sequencing project: providing services to taxonomists for standard genome sequencing and annotation.</title>
        <authorList>
            <consortium name="The Broad Institute Genomics Platform"/>
            <consortium name="The Broad Institute Genome Sequencing Center for Infectious Disease"/>
            <person name="Wu L."/>
            <person name="Ma J."/>
        </authorList>
    </citation>
    <scope>NUCLEOTIDE SEQUENCE [LARGE SCALE GENOMIC DNA]</scope>
    <source>
        <strain evidence="3">JCM 18715</strain>
    </source>
</reference>
<protein>
    <submittedName>
        <fullName evidence="2">Uncharacterized protein</fullName>
    </submittedName>
</protein>
<sequence>MSEAPKQGSPSQANDAGPVIIVLALIVMVCVMAASMHYPFPDGKSLTGWDFVFFWFRELIGLALAVLCVAILGVAWVWRIVQNALARLKKND</sequence>
<feature type="transmembrane region" description="Helical" evidence="1">
    <location>
        <begin position="20"/>
        <end position="40"/>
    </location>
</feature>
<name>A0ABP9R0V9_9RHOO</name>
<evidence type="ECO:0000313" key="2">
    <source>
        <dbReference type="EMBL" id="GAA5170138.1"/>
    </source>
</evidence>
<keyword evidence="3" id="KW-1185">Reference proteome</keyword>
<feature type="transmembrane region" description="Helical" evidence="1">
    <location>
        <begin position="60"/>
        <end position="81"/>
    </location>
</feature>
<dbReference type="RefSeq" id="WP_345534174.1">
    <property type="nucleotide sequence ID" value="NZ_BAABLD010000016.1"/>
</dbReference>
<keyword evidence="1" id="KW-0812">Transmembrane</keyword>
<evidence type="ECO:0000256" key="1">
    <source>
        <dbReference type="SAM" id="Phobius"/>
    </source>
</evidence>
<dbReference type="Proteomes" id="UP001500547">
    <property type="component" value="Unassembled WGS sequence"/>
</dbReference>